<protein>
    <submittedName>
        <fullName evidence="1">Uncharacterized protein</fullName>
    </submittedName>
</protein>
<proteinExistence type="predicted"/>
<evidence type="ECO:0000313" key="2">
    <source>
        <dbReference type="Proteomes" id="UP001283361"/>
    </source>
</evidence>
<dbReference type="EMBL" id="JAWDGP010003350">
    <property type="protein sequence ID" value="KAK3775195.1"/>
    <property type="molecule type" value="Genomic_DNA"/>
</dbReference>
<gene>
    <name evidence="1" type="ORF">RRG08_017316</name>
</gene>
<accession>A0AAE0ZTK8</accession>
<evidence type="ECO:0000313" key="1">
    <source>
        <dbReference type="EMBL" id="KAK3775195.1"/>
    </source>
</evidence>
<dbReference type="Proteomes" id="UP001283361">
    <property type="component" value="Unassembled WGS sequence"/>
</dbReference>
<dbReference type="AlphaFoldDB" id="A0AAE0ZTK8"/>
<name>A0AAE0ZTK8_9GAST</name>
<sequence>MIIVPLLVEGTGSQLVKIEFDWLSGDLGLLDWLSGDLGLFDWLREVTGQSAGNDGDKKRKGVTRDQSWCTMIWNSGR</sequence>
<comment type="caution">
    <text evidence="1">The sequence shown here is derived from an EMBL/GenBank/DDBJ whole genome shotgun (WGS) entry which is preliminary data.</text>
</comment>
<organism evidence="1 2">
    <name type="scientific">Elysia crispata</name>
    <name type="common">lettuce slug</name>
    <dbReference type="NCBI Taxonomy" id="231223"/>
    <lineage>
        <taxon>Eukaryota</taxon>
        <taxon>Metazoa</taxon>
        <taxon>Spiralia</taxon>
        <taxon>Lophotrochozoa</taxon>
        <taxon>Mollusca</taxon>
        <taxon>Gastropoda</taxon>
        <taxon>Heterobranchia</taxon>
        <taxon>Euthyneura</taxon>
        <taxon>Panpulmonata</taxon>
        <taxon>Sacoglossa</taxon>
        <taxon>Placobranchoidea</taxon>
        <taxon>Plakobranchidae</taxon>
        <taxon>Elysia</taxon>
    </lineage>
</organism>
<keyword evidence="2" id="KW-1185">Reference proteome</keyword>
<reference evidence="1" key="1">
    <citation type="journal article" date="2023" name="G3 (Bethesda)">
        <title>A reference genome for the long-term kleptoplast-retaining sea slug Elysia crispata morphotype clarki.</title>
        <authorList>
            <person name="Eastman K.E."/>
            <person name="Pendleton A.L."/>
            <person name="Shaikh M.A."/>
            <person name="Suttiyut T."/>
            <person name="Ogas R."/>
            <person name="Tomko P."/>
            <person name="Gavelis G."/>
            <person name="Widhalm J.R."/>
            <person name="Wisecaver J.H."/>
        </authorList>
    </citation>
    <scope>NUCLEOTIDE SEQUENCE</scope>
    <source>
        <strain evidence="1">ECLA1</strain>
    </source>
</reference>